<evidence type="ECO:0000256" key="1">
    <source>
        <dbReference type="ARBA" id="ARBA00004635"/>
    </source>
</evidence>
<evidence type="ECO:0000256" key="3">
    <source>
        <dbReference type="ARBA" id="ARBA00023136"/>
    </source>
</evidence>
<dbReference type="PIRSF" id="PIRSF002854">
    <property type="entry name" value="MetQ"/>
    <property type="match status" value="1"/>
</dbReference>
<organism evidence="8 9">
    <name type="scientific">Lactococcus ileimucosae</name>
    <dbReference type="NCBI Taxonomy" id="2941329"/>
    <lineage>
        <taxon>Bacteria</taxon>
        <taxon>Bacillati</taxon>
        <taxon>Bacillota</taxon>
        <taxon>Bacilli</taxon>
        <taxon>Lactobacillales</taxon>
        <taxon>Streptococcaceae</taxon>
        <taxon>Lactococcus</taxon>
    </lineage>
</organism>
<comment type="similarity">
    <text evidence="6">Belongs to the nlpA lipoprotein family.</text>
</comment>
<dbReference type="RefSeq" id="WP_251712633.1">
    <property type="nucleotide sequence ID" value="NZ_CALPDE010000008.1"/>
</dbReference>
<evidence type="ECO:0000256" key="4">
    <source>
        <dbReference type="ARBA" id="ARBA00023139"/>
    </source>
</evidence>
<dbReference type="Gene3D" id="3.40.190.10">
    <property type="entry name" value="Periplasmic binding protein-like II"/>
    <property type="match status" value="2"/>
</dbReference>
<name>A0ABV4D6C8_9LACT</name>
<dbReference type="EMBL" id="JBCLSH010000019">
    <property type="protein sequence ID" value="MEY8443857.1"/>
    <property type="molecule type" value="Genomic_DNA"/>
</dbReference>
<dbReference type="Pfam" id="PF03180">
    <property type="entry name" value="Lipoprotein_9"/>
    <property type="match status" value="1"/>
</dbReference>
<keyword evidence="7" id="KW-1133">Transmembrane helix</keyword>
<evidence type="ECO:0000313" key="9">
    <source>
        <dbReference type="Proteomes" id="UP001565283"/>
    </source>
</evidence>
<dbReference type="InterPro" id="IPR004872">
    <property type="entry name" value="Lipoprotein_NlpA"/>
</dbReference>
<proteinExistence type="inferred from homology"/>
<gene>
    <name evidence="8" type="ORF">AALA52_06330</name>
</gene>
<reference evidence="8 9" key="1">
    <citation type="submission" date="2024-03" db="EMBL/GenBank/DDBJ databases">
        <title>Mouse gut bacterial collection (mGBC) of GemPharmatech.</title>
        <authorList>
            <person name="He Y."/>
            <person name="Dong L."/>
            <person name="Wu D."/>
            <person name="Gao X."/>
            <person name="Lin Z."/>
        </authorList>
    </citation>
    <scope>NUCLEOTIDE SEQUENCE [LARGE SCALE GENOMIC DNA]</scope>
    <source>
        <strain evidence="8 9">61-15</strain>
    </source>
</reference>
<keyword evidence="4" id="KW-0564">Palmitate</keyword>
<keyword evidence="5 6" id="KW-0449">Lipoprotein</keyword>
<keyword evidence="9" id="KW-1185">Reference proteome</keyword>
<evidence type="ECO:0000256" key="5">
    <source>
        <dbReference type="ARBA" id="ARBA00023288"/>
    </source>
</evidence>
<protein>
    <recommendedName>
        <fullName evidence="6">Lipoprotein</fullName>
    </recommendedName>
</protein>
<accession>A0ABV4D6C8</accession>
<comment type="subcellular location">
    <subcellularLocation>
        <location evidence="1">Membrane</location>
        <topology evidence="1">Lipid-anchor</topology>
    </subcellularLocation>
</comment>
<keyword evidence="3 7" id="KW-0472">Membrane</keyword>
<evidence type="ECO:0000256" key="2">
    <source>
        <dbReference type="ARBA" id="ARBA00022729"/>
    </source>
</evidence>
<dbReference type="PANTHER" id="PTHR30429:SF0">
    <property type="entry name" value="METHIONINE-BINDING LIPOPROTEIN METQ"/>
    <property type="match status" value="1"/>
</dbReference>
<keyword evidence="2" id="KW-0732">Signal</keyword>
<dbReference type="SUPFAM" id="SSF53850">
    <property type="entry name" value="Periplasmic binding protein-like II"/>
    <property type="match status" value="1"/>
</dbReference>
<evidence type="ECO:0000256" key="6">
    <source>
        <dbReference type="PIRNR" id="PIRNR002854"/>
    </source>
</evidence>
<evidence type="ECO:0000313" key="8">
    <source>
        <dbReference type="EMBL" id="MEY8443857.1"/>
    </source>
</evidence>
<keyword evidence="7" id="KW-0812">Transmembrane</keyword>
<sequence length="283" mass="31239">MKKKTRNRVIAVVAVVVVALIGYFSFFKKEAVADKTVKVGIMSGSKESTEIWNSVAKKAKDQYGINLEFVRFTDYNQPNTALVNGDVDINAFQHYAFLNEWNQANKADLQPIGDILISPIRLYSKKYTNVQDIPNKGTIAVPNDTSNESRALHVLEGAGLIKLSTKAGALATIKDITENPKDLTIKELDGSQTASALSSVDAAVVNNDFSVPAGLTSKEVIATEPLNKDSKQWINIIVAKKEDKDNKLYQDVVKAYQTKETEDLFAKLYPEKGTIPAWDLNLK</sequence>
<dbReference type="PANTHER" id="PTHR30429">
    <property type="entry name" value="D-METHIONINE-BINDING LIPOPROTEIN METQ"/>
    <property type="match status" value="1"/>
</dbReference>
<comment type="caution">
    <text evidence="8">The sequence shown here is derived from an EMBL/GenBank/DDBJ whole genome shotgun (WGS) entry which is preliminary data.</text>
</comment>
<dbReference type="Proteomes" id="UP001565283">
    <property type="component" value="Unassembled WGS sequence"/>
</dbReference>
<evidence type="ECO:0000256" key="7">
    <source>
        <dbReference type="SAM" id="Phobius"/>
    </source>
</evidence>
<feature type="transmembrane region" description="Helical" evidence="7">
    <location>
        <begin position="9"/>
        <end position="27"/>
    </location>
</feature>